<gene>
    <name evidence="1" type="ORF">pdam_00021140</name>
</gene>
<dbReference type="AlphaFoldDB" id="A0A3M6V3X0"/>
<dbReference type="Proteomes" id="UP000275408">
    <property type="component" value="Unassembled WGS sequence"/>
</dbReference>
<sequence>MVVGPSSYGKTAYVEKLMRERSRLFTPPYNPVVYCYGANQPNFNLKEGKKKQGDSRNPLQKTLAQQLQEEARVPLGPCGLDQIKLFEIILCDYQFIVISAEHGHSIVNKGPESNKQIKLWMHDGHFDVVTKLPGFFGSKYRSP</sequence>
<evidence type="ECO:0000313" key="2">
    <source>
        <dbReference type="Proteomes" id="UP000275408"/>
    </source>
</evidence>
<protein>
    <submittedName>
        <fullName evidence="1">Uncharacterized protein</fullName>
    </submittedName>
</protein>
<comment type="caution">
    <text evidence="1">The sequence shown here is derived from an EMBL/GenBank/DDBJ whole genome shotgun (WGS) entry which is preliminary data.</text>
</comment>
<proteinExistence type="predicted"/>
<reference evidence="1 2" key="1">
    <citation type="journal article" date="2018" name="Sci. Rep.">
        <title>Comparative analysis of the Pocillopora damicornis genome highlights role of immune system in coral evolution.</title>
        <authorList>
            <person name="Cunning R."/>
            <person name="Bay R.A."/>
            <person name="Gillette P."/>
            <person name="Baker A.C."/>
            <person name="Traylor-Knowles N."/>
        </authorList>
    </citation>
    <scope>NUCLEOTIDE SEQUENCE [LARGE SCALE GENOMIC DNA]</scope>
    <source>
        <strain evidence="1">RSMAS</strain>
        <tissue evidence="1">Whole animal</tissue>
    </source>
</reference>
<name>A0A3M6V3X0_POCDA</name>
<accession>A0A3M6V3X0</accession>
<keyword evidence="2" id="KW-1185">Reference proteome</keyword>
<organism evidence="1 2">
    <name type="scientific">Pocillopora damicornis</name>
    <name type="common">Cauliflower coral</name>
    <name type="synonym">Millepora damicornis</name>
    <dbReference type="NCBI Taxonomy" id="46731"/>
    <lineage>
        <taxon>Eukaryota</taxon>
        <taxon>Metazoa</taxon>
        <taxon>Cnidaria</taxon>
        <taxon>Anthozoa</taxon>
        <taxon>Hexacorallia</taxon>
        <taxon>Scleractinia</taxon>
        <taxon>Astrocoeniina</taxon>
        <taxon>Pocilloporidae</taxon>
        <taxon>Pocillopora</taxon>
    </lineage>
</organism>
<dbReference type="EMBL" id="RCHS01000131">
    <property type="protein sequence ID" value="RMX60663.1"/>
    <property type="molecule type" value="Genomic_DNA"/>
</dbReference>
<evidence type="ECO:0000313" key="1">
    <source>
        <dbReference type="EMBL" id="RMX60663.1"/>
    </source>
</evidence>